<evidence type="ECO:0000313" key="3">
    <source>
        <dbReference type="EMBL" id="SEH94465.1"/>
    </source>
</evidence>
<comment type="similarity">
    <text evidence="1">Belongs to the esterase D family.</text>
</comment>
<dbReference type="Gene3D" id="3.40.50.1820">
    <property type="entry name" value="alpha/beta hydrolase"/>
    <property type="match status" value="1"/>
</dbReference>
<dbReference type="SUPFAM" id="SSF53474">
    <property type="entry name" value="alpha/beta-Hydrolases"/>
    <property type="match status" value="1"/>
</dbReference>
<dbReference type="AlphaFoldDB" id="A0A1H6M8U1"/>
<dbReference type="Pfam" id="PF00756">
    <property type="entry name" value="Esterase"/>
    <property type="match status" value="1"/>
</dbReference>
<reference evidence="4" key="1">
    <citation type="submission" date="2016-10" db="EMBL/GenBank/DDBJ databases">
        <authorList>
            <person name="Varghese N."/>
            <person name="Submissions S."/>
        </authorList>
    </citation>
    <scope>NUCLEOTIDE SEQUENCE [LARGE SCALE GENOMIC DNA]</scope>
    <source>
        <strain evidence="4">DSM 17616</strain>
    </source>
</reference>
<dbReference type="InterPro" id="IPR000801">
    <property type="entry name" value="Esterase-like"/>
</dbReference>
<organism evidence="3 4">
    <name type="scientific">Rheinheimera pacifica</name>
    <dbReference type="NCBI Taxonomy" id="173990"/>
    <lineage>
        <taxon>Bacteria</taxon>
        <taxon>Pseudomonadati</taxon>
        <taxon>Pseudomonadota</taxon>
        <taxon>Gammaproteobacteria</taxon>
        <taxon>Chromatiales</taxon>
        <taxon>Chromatiaceae</taxon>
        <taxon>Rheinheimera</taxon>
    </lineage>
</organism>
<dbReference type="PANTHER" id="PTHR40841:SF2">
    <property type="entry name" value="SIDEROPHORE-DEGRADING ESTERASE (EUROFUNG)"/>
    <property type="match status" value="1"/>
</dbReference>
<dbReference type="RefSeq" id="WP_218141357.1">
    <property type="nucleotide sequence ID" value="NZ_FNXF01000008.1"/>
</dbReference>
<dbReference type="InterPro" id="IPR052558">
    <property type="entry name" value="Siderophore_Hydrolase_D"/>
</dbReference>
<sequence length="266" mass="29432">MKIVILVIIAFISTGVNASNFVSLKIPQSKIIAETPNITVALPSSYKSDIAKAYPVLFVLDGELNGELVNGMLHRLHLSNGSNEHIIVGLTSSNRLRDFAPTVNKDPRGPVGEGGGGDKFLDFLESELIPHINKQYRTTKFNVIAGHSIAGLFVIHTFHSRPKLFQAYLAFSPAVWWGARETVTSAQNYIVSNESVGSYLYMNIGSENGELRNVYDSFAKMIMRNRSTELDLRLNQFDAVGHDFTMAAGLYNALSGLYTYQRRKGI</sequence>
<evidence type="ECO:0000313" key="4">
    <source>
        <dbReference type="Proteomes" id="UP000199371"/>
    </source>
</evidence>
<dbReference type="Proteomes" id="UP000199371">
    <property type="component" value="Unassembled WGS sequence"/>
</dbReference>
<name>A0A1H6M8U1_9GAMM</name>
<dbReference type="PANTHER" id="PTHR40841">
    <property type="entry name" value="SIDEROPHORE TRIACETYLFUSARININE C ESTERASE"/>
    <property type="match status" value="1"/>
</dbReference>
<proteinExistence type="inferred from homology"/>
<keyword evidence="2 3" id="KW-0378">Hydrolase</keyword>
<dbReference type="STRING" id="173990.SAMN05660691_02316"/>
<gene>
    <name evidence="3" type="ORF">SAMN05660691_02316</name>
</gene>
<protein>
    <submittedName>
        <fullName evidence="3">Predicted hydrolase of the alpha/beta superfamily</fullName>
    </submittedName>
</protein>
<keyword evidence="4" id="KW-1185">Reference proteome</keyword>
<dbReference type="EMBL" id="FNXF01000008">
    <property type="protein sequence ID" value="SEH94465.1"/>
    <property type="molecule type" value="Genomic_DNA"/>
</dbReference>
<evidence type="ECO:0000256" key="2">
    <source>
        <dbReference type="ARBA" id="ARBA00022801"/>
    </source>
</evidence>
<evidence type="ECO:0000256" key="1">
    <source>
        <dbReference type="ARBA" id="ARBA00005622"/>
    </source>
</evidence>
<dbReference type="InterPro" id="IPR029058">
    <property type="entry name" value="AB_hydrolase_fold"/>
</dbReference>
<accession>A0A1H6M8U1</accession>
<dbReference type="GO" id="GO:0016788">
    <property type="term" value="F:hydrolase activity, acting on ester bonds"/>
    <property type="evidence" value="ECO:0007669"/>
    <property type="project" value="TreeGrafter"/>
</dbReference>